<dbReference type="EMBL" id="JOWA01000092">
    <property type="protein sequence ID" value="KEZ43508.1"/>
    <property type="molecule type" value="Genomic_DNA"/>
</dbReference>
<reference evidence="2 3" key="1">
    <citation type="journal article" date="2014" name="Genome Announc.">
        <title>Draft genome sequence of the pathogenic fungus Scedosporium apiospermum.</title>
        <authorList>
            <person name="Vandeputte P."/>
            <person name="Ghamrawi S."/>
            <person name="Rechenmann M."/>
            <person name="Iltis A."/>
            <person name="Giraud S."/>
            <person name="Fleury M."/>
            <person name="Thornton C."/>
            <person name="Delhaes L."/>
            <person name="Meyer W."/>
            <person name="Papon N."/>
            <person name="Bouchara J.P."/>
        </authorList>
    </citation>
    <scope>NUCLEOTIDE SEQUENCE [LARGE SCALE GENOMIC DNA]</scope>
    <source>
        <strain evidence="2 3">IHEM 14462</strain>
    </source>
</reference>
<accession>A0A084G846</accession>
<dbReference type="Proteomes" id="UP000028545">
    <property type="component" value="Unassembled WGS sequence"/>
</dbReference>
<dbReference type="RefSeq" id="XP_016643307.1">
    <property type="nucleotide sequence ID" value="XM_016786962.1"/>
</dbReference>
<dbReference type="VEuPathDB" id="FungiDB:SAPIO_CDS4404"/>
<dbReference type="AlphaFoldDB" id="A0A084G846"/>
<gene>
    <name evidence="2" type="ORF">SAPIO_CDS4404</name>
</gene>
<dbReference type="KEGG" id="sapo:SAPIO_CDS4404"/>
<dbReference type="HOGENOM" id="CLU_1327054_0_0_1"/>
<feature type="compositionally biased region" description="Basic and acidic residues" evidence="1">
    <location>
        <begin position="37"/>
        <end position="54"/>
    </location>
</feature>
<name>A0A084G846_PSEDA</name>
<comment type="caution">
    <text evidence="2">The sequence shown here is derived from an EMBL/GenBank/DDBJ whole genome shotgun (WGS) entry which is preliminary data.</text>
</comment>
<sequence length="207" mass="22944">MWSVSHFFMYPNGPFFYMSDDDITDNSDDEGPSSKSKSKEREVVLPADPREHPFGHPAESSARAKVGRQPRRAEADDMISARLSLTSNSEHSKDDVRAAALRSIDKMSRNERELNALINGGCDIVYGSVKHELFLKVIESGHTGCIVLDIGSIRALFETMRDIAQANPVDMEALRDVFEDYRTELAVRLNALHGLATLLGPAQPNSP</sequence>
<proteinExistence type="predicted"/>
<evidence type="ECO:0000256" key="1">
    <source>
        <dbReference type="SAM" id="MobiDB-lite"/>
    </source>
</evidence>
<evidence type="ECO:0000313" key="3">
    <source>
        <dbReference type="Proteomes" id="UP000028545"/>
    </source>
</evidence>
<evidence type="ECO:0000313" key="2">
    <source>
        <dbReference type="EMBL" id="KEZ43508.1"/>
    </source>
</evidence>
<dbReference type="GeneID" id="27723476"/>
<feature type="compositionally biased region" description="Acidic residues" evidence="1">
    <location>
        <begin position="21"/>
        <end position="31"/>
    </location>
</feature>
<protein>
    <submittedName>
        <fullName evidence="2">Uncharacterized protein</fullName>
    </submittedName>
</protein>
<organism evidence="2 3">
    <name type="scientific">Pseudallescheria apiosperma</name>
    <name type="common">Scedosporium apiospermum</name>
    <dbReference type="NCBI Taxonomy" id="563466"/>
    <lineage>
        <taxon>Eukaryota</taxon>
        <taxon>Fungi</taxon>
        <taxon>Dikarya</taxon>
        <taxon>Ascomycota</taxon>
        <taxon>Pezizomycotina</taxon>
        <taxon>Sordariomycetes</taxon>
        <taxon>Hypocreomycetidae</taxon>
        <taxon>Microascales</taxon>
        <taxon>Microascaceae</taxon>
        <taxon>Scedosporium</taxon>
    </lineage>
</organism>
<keyword evidence="3" id="KW-1185">Reference proteome</keyword>
<feature type="region of interest" description="Disordered" evidence="1">
    <location>
        <begin position="21"/>
        <end position="73"/>
    </location>
</feature>